<keyword evidence="2" id="KW-0813">Transport</keyword>
<comment type="caution">
    <text evidence="12">The sequence shown here is derived from an EMBL/GenBank/DDBJ whole genome shotgun (WGS) entry which is preliminary data.</text>
</comment>
<keyword evidence="5" id="KW-0406">Ion transport</keyword>
<sequence length="141" mass="15437">TSFNDSQKYYLKPLKVLVAHRPPFVFWNETSGEHNGLLIDIFLEIIAHKSINNSFDFIFTSTNDDAGGIPVNGTWTGVTGKLFNGNADVALFPLTRTADCLSVIDCTYPYLDEGLSLLVQAPRNSTQDPGPLSVLAPFSLT</sequence>
<evidence type="ECO:0000313" key="12">
    <source>
        <dbReference type="EMBL" id="GIL63424.1"/>
    </source>
</evidence>
<feature type="non-terminal residue" evidence="12">
    <location>
        <position position="141"/>
    </location>
</feature>
<feature type="non-terminal residue" evidence="12">
    <location>
        <position position="1"/>
    </location>
</feature>
<feature type="domain" description="Ionotropic glutamate receptor L-glutamate and glycine-binding" evidence="11">
    <location>
        <begin position="14"/>
        <end position="122"/>
    </location>
</feature>
<keyword evidence="6" id="KW-0472">Membrane</keyword>
<proteinExistence type="predicted"/>
<dbReference type="Pfam" id="PF10613">
    <property type="entry name" value="Lig_chan-Glu_bd"/>
    <property type="match status" value="1"/>
</dbReference>
<evidence type="ECO:0000256" key="9">
    <source>
        <dbReference type="ARBA" id="ARBA00023286"/>
    </source>
</evidence>
<evidence type="ECO:0000256" key="7">
    <source>
        <dbReference type="ARBA" id="ARBA00023170"/>
    </source>
</evidence>
<keyword evidence="9" id="KW-1071">Ligand-gated ion channel</keyword>
<gene>
    <name evidence="12" type="ORF">Vafri_17424</name>
</gene>
<keyword evidence="4" id="KW-1133">Transmembrane helix</keyword>
<reference evidence="12" key="1">
    <citation type="journal article" date="2021" name="Proc. Natl. Acad. Sci. U.S.A.">
        <title>Three genomes in the algal genus Volvox reveal the fate of a haploid sex-determining region after a transition to homothallism.</title>
        <authorList>
            <person name="Yamamoto K."/>
            <person name="Hamaji T."/>
            <person name="Kawai-Toyooka H."/>
            <person name="Matsuzaki R."/>
            <person name="Takahashi F."/>
            <person name="Nishimura Y."/>
            <person name="Kawachi M."/>
            <person name="Noguchi H."/>
            <person name="Minakuchi Y."/>
            <person name="Umen J.G."/>
            <person name="Toyoda A."/>
            <person name="Nozaki H."/>
        </authorList>
    </citation>
    <scope>NUCLEOTIDE SEQUENCE</scope>
    <source>
        <strain evidence="12">NIES-3780</strain>
    </source>
</reference>
<dbReference type="InterPro" id="IPR015683">
    <property type="entry name" value="Ionotropic_Glu_rcpt"/>
</dbReference>
<keyword evidence="7" id="KW-0675">Receptor</keyword>
<evidence type="ECO:0000256" key="5">
    <source>
        <dbReference type="ARBA" id="ARBA00023065"/>
    </source>
</evidence>
<evidence type="ECO:0000256" key="4">
    <source>
        <dbReference type="ARBA" id="ARBA00022989"/>
    </source>
</evidence>
<dbReference type="SUPFAM" id="SSF53850">
    <property type="entry name" value="Periplasmic binding protein-like II"/>
    <property type="match status" value="1"/>
</dbReference>
<evidence type="ECO:0000256" key="10">
    <source>
        <dbReference type="ARBA" id="ARBA00023303"/>
    </source>
</evidence>
<keyword evidence="10" id="KW-0407">Ion channel</keyword>
<evidence type="ECO:0000256" key="2">
    <source>
        <dbReference type="ARBA" id="ARBA00022448"/>
    </source>
</evidence>
<keyword evidence="13" id="KW-1185">Reference proteome</keyword>
<dbReference type="PANTHER" id="PTHR18966">
    <property type="entry name" value="IONOTROPIC GLUTAMATE RECEPTOR"/>
    <property type="match status" value="1"/>
</dbReference>
<evidence type="ECO:0000256" key="3">
    <source>
        <dbReference type="ARBA" id="ARBA00022692"/>
    </source>
</evidence>
<dbReference type="GO" id="GO:0015276">
    <property type="term" value="F:ligand-gated monoatomic ion channel activity"/>
    <property type="evidence" value="ECO:0007669"/>
    <property type="project" value="InterPro"/>
</dbReference>
<dbReference type="InterPro" id="IPR019594">
    <property type="entry name" value="Glu/Gly-bd"/>
</dbReference>
<evidence type="ECO:0000256" key="1">
    <source>
        <dbReference type="ARBA" id="ARBA00004141"/>
    </source>
</evidence>
<evidence type="ECO:0000313" key="13">
    <source>
        <dbReference type="Proteomes" id="UP000747399"/>
    </source>
</evidence>
<comment type="subcellular location">
    <subcellularLocation>
        <location evidence="1">Membrane</location>
        <topology evidence="1">Multi-pass membrane protein</topology>
    </subcellularLocation>
</comment>
<dbReference type="AlphaFoldDB" id="A0A8J4F7H2"/>
<dbReference type="EMBL" id="BNCO01000057">
    <property type="protein sequence ID" value="GIL63424.1"/>
    <property type="molecule type" value="Genomic_DNA"/>
</dbReference>
<protein>
    <recommendedName>
        <fullName evidence="11">Ionotropic glutamate receptor L-glutamate and glycine-binding domain-containing protein</fullName>
    </recommendedName>
</protein>
<evidence type="ECO:0000259" key="11">
    <source>
        <dbReference type="Pfam" id="PF10613"/>
    </source>
</evidence>
<dbReference type="GO" id="GO:0016020">
    <property type="term" value="C:membrane"/>
    <property type="evidence" value="ECO:0007669"/>
    <property type="project" value="UniProtKB-SubCell"/>
</dbReference>
<evidence type="ECO:0000256" key="6">
    <source>
        <dbReference type="ARBA" id="ARBA00023136"/>
    </source>
</evidence>
<accession>A0A8J4F7H2</accession>
<dbReference type="Gene3D" id="3.40.190.10">
    <property type="entry name" value="Periplasmic binding protein-like II"/>
    <property type="match status" value="1"/>
</dbReference>
<dbReference type="Proteomes" id="UP000747399">
    <property type="component" value="Unassembled WGS sequence"/>
</dbReference>
<keyword evidence="8" id="KW-0325">Glycoprotein</keyword>
<organism evidence="12 13">
    <name type="scientific">Volvox africanus</name>
    <dbReference type="NCBI Taxonomy" id="51714"/>
    <lineage>
        <taxon>Eukaryota</taxon>
        <taxon>Viridiplantae</taxon>
        <taxon>Chlorophyta</taxon>
        <taxon>core chlorophytes</taxon>
        <taxon>Chlorophyceae</taxon>
        <taxon>CS clade</taxon>
        <taxon>Chlamydomonadales</taxon>
        <taxon>Volvocaceae</taxon>
        <taxon>Volvox</taxon>
    </lineage>
</organism>
<name>A0A8J4F7H2_9CHLO</name>
<keyword evidence="3" id="KW-0812">Transmembrane</keyword>
<evidence type="ECO:0000256" key="8">
    <source>
        <dbReference type="ARBA" id="ARBA00023180"/>
    </source>
</evidence>